<dbReference type="SUPFAM" id="SSF53756">
    <property type="entry name" value="UDP-Glycosyltransferase/glycogen phosphorylase"/>
    <property type="match status" value="1"/>
</dbReference>
<reference evidence="2 3" key="1">
    <citation type="journal article" date="2019" name="Int. J. Syst. Evol. Microbiol.">
        <title>The Global Catalogue of Microorganisms (GCM) 10K type strain sequencing project: providing services to taxonomists for standard genome sequencing and annotation.</title>
        <authorList>
            <consortium name="The Broad Institute Genomics Platform"/>
            <consortium name="The Broad Institute Genome Sequencing Center for Infectious Disease"/>
            <person name="Wu L."/>
            <person name="Ma J."/>
        </authorList>
    </citation>
    <scope>NUCLEOTIDE SEQUENCE [LARGE SCALE GENOMIC DNA]</scope>
    <source>
        <strain evidence="2 3">JCM 12393</strain>
    </source>
</reference>
<dbReference type="Gene3D" id="3.40.50.2000">
    <property type="entry name" value="Glycogen Phosphorylase B"/>
    <property type="match status" value="1"/>
</dbReference>
<sequence>MLDGVNGTVVNGRDPSAVAGAIARVLTAPAPDRARMATAGRDWVRTEWSWDTTAHRLATFLAEEGPPPPRRRVDHEDPTRR</sequence>
<name>A0ABN1YFQ6_9ACTN</name>
<feature type="region of interest" description="Disordered" evidence="1">
    <location>
        <begin position="61"/>
        <end position="81"/>
    </location>
</feature>
<accession>A0ABN1YFQ6</accession>
<comment type="caution">
    <text evidence="2">The sequence shown here is derived from an EMBL/GenBank/DDBJ whole genome shotgun (WGS) entry which is preliminary data.</text>
</comment>
<gene>
    <name evidence="2" type="ORF">GCM10009639_61440</name>
</gene>
<feature type="compositionally biased region" description="Basic and acidic residues" evidence="1">
    <location>
        <begin position="71"/>
        <end position="81"/>
    </location>
</feature>
<organism evidence="2 3">
    <name type="scientific">Kitasatospora putterlickiae</name>
    <dbReference type="NCBI Taxonomy" id="221725"/>
    <lineage>
        <taxon>Bacteria</taxon>
        <taxon>Bacillati</taxon>
        <taxon>Actinomycetota</taxon>
        <taxon>Actinomycetes</taxon>
        <taxon>Kitasatosporales</taxon>
        <taxon>Streptomycetaceae</taxon>
        <taxon>Kitasatospora</taxon>
    </lineage>
</organism>
<proteinExistence type="predicted"/>
<evidence type="ECO:0000256" key="1">
    <source>
        <dbReference type="SAM" id="MobiDB-lite"/>
    </source>
</evidence>
<evidence type="ECO:0000313" key="2">
    <source>
        <dbReference type="EMBL" id="GAA1410429.1"/>
    </source>
</evidence>
<dbReference type="EMBL" id="BAAAKJ010000387">
    <property type="protein sequence ID" value="GAA1410429.1"/>
    <property type="molecule type" value="Genomic_DNA"/>
</dbReference>
<evidence type="ECO:0000313" key="3">
    <source>
        <dbReference type="Proteomes" id="UP001499863"/>
    </source>
</evidence>
<dbReference type="Proteomes" id="UP001499863">
    <property type="component" value="Unassembled WGS sequence"/>
</dbReference>
<keyword evidence="3" id="KW-1185">Reference proteome</keyword>
<protein>
    <submittedName>
        <fullName evidence="2">Uncharacterized protein</fullName>
    </submittedName>
</protein>